<dbReference type="AlphaFoldDB" id="A0A0F8VQW7"/>
<dbReference type="EMBL" id="LAZR01069946">
    <property type="protein sequence ID" value="KKK46702.1"/>
    <property type="molecule type" value="Genomic_DNA"/>
</dbReference>
<sequence>FEKEVKEFEYLLIEKRYITRPLFMNFDWFRRYYNGMIKKAGKKVAHFNISKKTRAFLSYISREIEQINDIGNSQENVEEFREFLERYFQMKEKWAILLNNLIHETPNEEISTKFKEELERVIKIYCEIRVILFNKNILELEKEKLIQERIEKYNPRFFELFEILKRFLGAYADYSRKWMEQSLILEGKKTIRELSQKLENIEKESILHQILNEESSSIQNLKEILKENLYRNITLSLNEKSTIIKIIRKDKLSEDKTKLISVLSKLPTKDLISLLGEDFKKHAQKKMSQKKKPKINCANKVVDQKLQPEEYFESFCQALANILYGIDKISENTI</sequence>
<protein>
    <submittedName>
        <fullName evidence="1">Uncharacterized protein</fullName>
    </submittedName>
</protein>
<feature type="non-terminal residue" evidence="1">
    <location>
        <position position="1"/>
    </location>
</feature>
<reference evidence="1" key="1">
    <citation type="journal article" date="2015" name="Nature">
        <title>Complex archaea that bridge the gap between prokaryotes and eukaryotes.</title>
        <authorList>
            <person name="Spang A."/>
            <person name="Saw J.H."/>
            <person name="Jorgensen S.L."/>
            <person name="Zaremba-Niedzwiedzka K."/>
            <person name="Martijn J."/>
            <person name="Lind A.E."/>
            <person name="van Eijk R."/>
            <person name="Schleper C."/>
            <person name="Guy L."/>
            <person name="Ettema T.J."/>
        </authorList>
    </citation>
    <scope>NUCLEOTIDE SEQUENCE</scope>
</reference>
<evidence type="ECO:0000313" key="1">
    <source>
        <dbReference type="EMBL" id="KKK46702.1"/>
    </source>
</evidence>
<gene>
    <name evidence="1" type="ORF">LCGC14_3162600</name>
</gene>
<name>A0A0F8VQW7_9ZZZZ</name>
<feature type="non-terminal residue" evidence="1">
    <location>
        <position position="334"/>
    </location>
</feature>
<comment type="caution">
    <text evidence="1">The sequence shown here is derived from an EMBL/GenBank/DDBJ whole genome shotgun (WGS) entry which is preliminary data.</text>
</comment>
<accession>A0A0F8VQW7</accession>
<organism evidence="1">
    <name type="scientific">marine sediment metagenome</name>
    <dbReference type="NCBI Taxonomy" id="412755"/>
    <lineage>
        <taxon>unclassified sequences</taxon>
        <taxon>metagenomes</taxon>
        <taxon>ecological metagenomes</taxon>
    </lineage>
</organism>
<proteinExistence type="predicted"/>